<reference evidence="4" key="1">
    <citation type="submission" date="2023-11" db="EMBL/GenBank/DDBJ databases">
        <authorList>
            <person name="Alioto T."/>
            <person name="Alioto T."/>
            <person name="Gomez Garrido J."/>
        </authorList>
    </citation>
    <scope>NUCLEOTIDE SEQUENCE</scope>
</reference>
<proteinExistence type="predicted"/>
<dbReference type="Pfam" id="PF01585">
    <property type="entry name" value="G-patch"/>
    <property type="match status" value="1"/>
</dbReference>
<dbReference type="SMART" id="SM00393">
    <property type="entry name" value="R3H"/>
    <property type="match status" value="1"/>
</dbReference>
<dbReference type="SUPFAM" id="SSF82708">
    <property type="entry name" value="R3H domain"/>
    <property type="match status" value="1"/>
</dbReference>
<dbReference type="PROSITE" id="PS51061">
    <property type="entry name" value="R3H"/>
    <property type="match status" value="1"/>
</dbReference>
<keyword evidence="5" id="KW-1185">Reference proteome</keyword>
<dbReference type="PROSITE" id="PS50174">
    <property type="entry name" value="G_PATCH"/>
    <property type="match status" value="1"/>
</dbReference>
<name>A0AAI9E9Y8_9PEZI</name>
<evidence type="ECO:0000256" key="1">
    <source>
        <dbReference type="SAM" id="MobiDB-lite"/>
    </source>
</evidence>
<feature type="compositionally biased region" description="Low complexity" evidence="1">
    <location>
        <begin position="264"/>
        <end position="277"/>
    </location>
</feature>
<evidence type="ECO:0000259" key="3">
    <source>
        <dbReference type="PROSITE" id="PS51061"/>
    </source>
</evidence>
<dbReference type="InterPro" id="IPR051189">
    <property type="entry name" value="Splicing_assoc_domain"/>
</dbReference>
<feature type="region of interest" description="Disordered" evidence="1">
    <location>
        <begin position="593"/>
        <end position="618"/>
    </location>
</feature>
<feature type="compositionally biased region" description="Basic residues" evidence="1">
    <location>
        <begin position="601"/>
        <end position="611"/>
    </location>
</feature>
<feature type="compositionally biased region" description="Polar residues" evidence="1">
    <location>
        <begin position="18"/>
        <end position="39"/>
    </location>
</feature>
<feature type="domain" description="G-patch" evidence="2">
    <location>
        <begin position="853"/>
        <end position="895"/>
    </location>
</feature>
<dbReference type="Proteomes" id="UP001296104">
    <property type="component" value="Unassembled WGS sequence"/>
</dbReference>
<feature type="region of interest" description="Disordered" evidence="1">
    <location>
        <begin position="365"/>
        <end position="419"/>
    </location>
</feature>
<feature type="compositionally biased region" description="Low complexity" evidence="1">
    <location>
        <begin position="57"/>
        <end position="69"/>
    </location>
</feature>
<dbReference type="SMART" id="SM00443">
    <property type="entry name" value="G_patch"/>
    <property type="match status" value="1"/>
</dbReference>
<feature type="region of interest" description="Disordered" evidence="1">
    <location>
        <begin position="464"/>
        <end position="521"/>
    </location>
</feature>
<comment type="caution">
    <text evidence="4">The sequence shown here is derived from an EMBL/GenBank/DDBJ whole genome shotgun (WGS) entry which is preliminary data.</text>
</comment>
<protein>
    <recommendedName>
        <fullName evidence="6">Protein SQS1</fullName>
    </recommendedName>
</protein>
<dbReference type="Pfam" id="PF01424">
    <property type="entry name" value="R3H"/>
    <property type="match status" value="1"/>
</dbReference>
<evidence type="ECO:0000313" key="4">
    <source>
        <dbReference type="EMBL" id="CAK3969205.1"/>
    </source>
</evidence>
<organism evidence="4 5">
    <name type="scientific">Lecanosticta acicola</name>
    <dbReference type="NCBI Taxonomy" id="111012"/>
    <lineage>
        <taxon>Eukaryota</taxon>
        <taxon>Fungi</taxon>
        <taxon>Dikarya</taxon>
        <taxon>Ascomycota</taxon>
        <taxon>Pezizomycotina</taxon>
        <taxon>Dothideomycetes</taxon>
        <taxon>Dothideomycetidae</taxon>
        <taxon>Mycosphaerellales</taxon>
        <taxon>Mycosphaerellaceae</taxon>
        <taxon>Lecanosticta</taxon>
    </lineage>
</organism>
<feature type="region of interest" description="Disordered" evidence="1">
    <location>
        <begin position="640"/>
        <end position="660"/>
    </location>
</feature>
<gene>
    <name evidence="4" type="ORF">LECACI_7A003563</name>
</gene>
<feature type="region of interest" description="Disordered" evidence="1">
    <location>
        <begin position="257"/>
        <end position="292"/>
    </location>
</feature>
<sequence length="895" mass="97711">MGKKKGKAQNGRAKQKQKAQGSAPRSTPRSRHVQQQTLDSDWDDDAHIQFRGFSQKAPSSTATPRSAAARLRHQAISFVTAGVNSPTIQKRTQTDPVDFQIALDDTDEDEDWDDDDDDVDDSHILTNIVLNADIETSKEGIAKMQIDNSTGAMELEADEANAAAAAAAAMPTATGDTLFFVDTVGDSSLTGSVQNVANAPVMRAPSPAPSNSSEEVVVFHGRNKATTVDDPVLPPHARSVTAAHTPSFTPTPIAQSTTAAETYPSSSFVPSPSAPAAQGWGKQPSQLLASRRSDDVWRPAPAVPYWRASNSEAVSRPDLDPSATELEVYEVLPPKQSKVQFAEDAGQEEVNNTKESTETLQANWKKVLGEKKKKLKMDVEDDTSSKASKSSSRKKKRGRKNDNRSMRAPIVSDDDNSEAAYDDYMKNLMAQLDDGEEPDEENDILANMRTVAAIAGPSMVVDGKEVDDGDVLPQNKKLTARELQNMEMNEDSESSDEGTLNPDFDELSDSMGESDLEDDLESIEREQWEDEKDLRQRRIERLDDESIARLLAKQEELGMGSDEILIENGDYPYPSDEGYGDVDAARVELNDITNSSFGRGPNKHGMARRSNNRSNFPNASAMADAVDQYGDNGFDIMDFDRPSLRPTKKGRKGLPPPELEMLSDEELRDDLTAQWQKDKSTKRQKKLEREELRAAGMLGSAGRKGKADLSQKYSNGMSMKDVWTELRAFMENDDLRERAFPPMDKIDRKKLHQVAMALDLNSKSQGTGMKRFPIVYKTRRTKEFSPDLYYRFIQAADRGGLGYSKGSADRIKAGTSAGRGGRGGGGGGRGGGVAAATVRHGEVVGAGAAEISSSSFGHKMLEKYGWSKGKALGKDGEGRLVPVEQRMRVGTAGLG</sequence>
<dbReference type="PANTHER" id="PTHR14195">
    <property type="entry name" value="G PATCH DOMAIN CONTAINING PROTEIN 2"/>
    <property type="match status" value="1"/>
</dbReference>
<feature type="compositionally biased region" description="Basic residues" evidence="1">
    <location>
        <begin position="1"/>
        <end position="17"/>
    </location>
</feature>
<feature type="region of interest" description="Disordered" evidence="1">
    <location>
        <begin position="1"/>
        <end position="69"/>
    </location>
</feature>
<evidence type="ECO:0000313" key="5">
    <source>
        <dbReference type="Proteomes" id="UP001296104"/>
    </source>
</evidence>
<feature type="region of interest" description="Disordered" evidence="1">
    <location>
        <begin position="340"/>
        <end position="359"/>
    </location>
</feature>
<feature type="domain" description="R3H" evidence="3">
    <location>
        <begin position="716"/>
        <end position="779"/>
    </location>
</feature>
<dbReference type="GO" id="GO:0003676">
    <property type="term" value="F:nucleic acid binding"/>
    <property type="evidence" value="ECO:0007669"/>
    <property type="project" value="UniProtKB-UniRule"/>
</dbReference>
<evidence type="ECO:0008006" key="6">
    <source>
        <dbReference type="Google" id="ProtNLM"/>
    </source>
</evidence>
<feature type="compositionally biased region" description="Acidic residues" evidence="1">
    <location>
        <begin position="503"/>
        <end position="521"/>
    </location>
</feature>
<evidence type="ECO:0000259" key="2">
    <source>
        <dbReference type="PROSITE" id="PS50174"/>
    </source>
</evidence>
<dbReference type="EMBL" id="CAVMBE010000017">
    <property type="protein sequence ID" value="CAK3969205.1"/>
    <property type="molecule type" value="Genomic_DNA"/>
</dbReference>
<dbReference type="AlphaFoldDB" id="A0AAI9E9Y8"/>
<dbReference type="InterPro" id="IPR001374">
    <property type="entry name" value="R3H_dom"/>
</dbReference>
<dbReference type="Gene3D" id="3.30.1370.50">
    <property type="entry name" value="R3H-like domain"/>
    <property type="match status" value="1"/>
</dbReference>
<dbReference type="InterPro" id="IPR036867">
    <property type="entry name" value="R3H_dom_sf"/>
</dbReference>
<dbReference type="InterPro" id="IPR000467">
    <property type="entry name" value="G_patch_dom"/>
</dbReference>
<accession>A0AAI9E9Y8</accession>